<evidence type="ECO:0000313" key="2">
    <source>
        <dbReference type="EMBL" id="KKL22250.1"/>
    </source>
</evidence>
<feature type="transmembrane region" description="Helical" evidence="1">
    <location>
        <begin position="9"/>
        <end position="42"/>
    </location>
</feature>
<comment type="caution">
    <text evidence="2">The sequence shown here is derived from an EMBL/GenBank/DDBJ whole genome shotgun (WGS) entry which is preliminary data.</text>
</comment>
<dbReference type="EMBL" id="LAZR01037422">
    <property type="protein sequence ID" value="KKL22250.1"/>
    <property type="molecule type" value="Genomic_DNA"/>
</dbReference>
<sequence length="183" mass="20900">MLDFVQLEFFVYGFIGVIWTHSLWFPLALNTILWFGMVWTAIHREDPPDEQFEFHVYSLLEILFGVWTGFWFLWALRTPMLWDVRIMRRDKAGKLQFTFVTTLIIVGALLAALGVYYVTLKFEGVSNNVALGVGSTLIVVGSILIIAMLIYAWVTGNDDGDGRLTVKYLLYFGLLIATPAVYD</sequence>
<name>A0A0F9BK89_9ZZZZ</name>
<reference evidence="2" key="1">
    <citation type="journal article" date="2015" name="Nature">
        <title>Complex archaea that bridge the gap between prokaryotes and eukaryotes.</title>
        <authorList>
            <person name="Spang A."/>
            <person name="Saw J.H."/>
            <person name="Jorgensen S.L."/>
            <person name="Zaremba-Niedzwiedzka K."/>
            <person name="Martijn J."/>
            <person name="Lind A.E."/>
            <person name="van Eijk R."/>
            <person name="Schleper C."/>
            <person name="Guy L."/>
            <person name="Ettema T.J."/>
        </authorList>
    </citation>
    <scope>NUCLEOTIDE SEQUENCE</scope>
</reference>
<keyword evidence="1" id="KW-1133">Transmembrane helix</keyword>
<feature type="transmembrane region" description="Helical" evidence="1">
    <location>
        <begin position="166"/>
        <end position="182"/>
    </location>
</feature>
<feature type="transmembrane region" description="Helical" evidence="1">
    <location>
        <begin position="97"/>
        <end position="118"/>
    </location>
</feature>
<keyword evidence="1" id="KW-0812">Transmembrane</keyword>
<proteinExistence type="predicted"/>
<feature type="transmembrane region" description="Helical" evidence="1">
    <location>
        <begin position="130"/>
        <end position="154"/>
    </location>
</feature>
<organism evidence="2">
    <name type="scientific">marine sediment metagenome</name>
    <dbReference type="NCBI Taxonomy" id="412755"/>
    <lineage>
        <taxon>unclassified sequences</taxon>
        <taxon>metagenomes</taxon>
        <taxon>ecological metagenomes</taxon>
    </lineage>
</organism>
<feature type="non-terminal residue" evidence="2">
    <location>
        <position position="183"/>
    </location>
</feature>
<gene>
    <name evidence="2" type="ORF">LCGC14_2437340</name>
</gene>
<evidence type="ECO:0000256" key="1">
    <source>
        <dbReference type="SAM" id="Phobius"/>
    </source>
</evidence>
<feature type="transmembrane region" description="Helical" evidence="1">
    <location>
        <begin position="54"/>
        <end position="76"/>
    </location>
</feature>
<accession>A0A0F9BK89</accession>
<dbReference type="AlphaFoldDB" id="A0A0F9BK89"/>
<keyword evidence="1" id="KW-0472">Membrane</keyword>
<protein>
    <submittedName>
        <fullName evidence="2">Uncharacterized protein</fullName>
    </submittedName>
</protein>